<feature type="compositionally biased region" description="Basic and acidic residues" evidence="4">
    <location>
        <begin position="31"/>
        <end position="45"/>
    </location>
</feature>
<accession>A8S126</accession>
<protein>
    <recommendedName>
        <fullName evidence="8">TRAP transporter substrate-binding protein</fullName>
    </recommendedName>
</protein>
<dbReference type="GO" id="GO:0055085">
    <property type="term" value="P:transmembrane transport"/>
    <property type="evidence" value="ECO:0007669"/>
    <property type="project" value="InterPro"/>
</dbReference>
<dbReference type="PaxDb" id="411902-CLOBOL_05835"/>
<dbReference type="HOGENOM" id="CLU_036176_1_3_9"/>
<reference evidence="6 7" key="2">
    <citation type="submission" date="2007-09" db="EMBL/GenBank/DDBJ databases">
        <title>Draft genome sequence of Clostridium bolteae (ATCC BAA-613).</title>
        <authorList>
            <person name="Sudarsanam P."/>
            <person name="Ley R."/>
            <person name="Guruge J."/>
            <person name="Turnbaugh P.J."/>
            <person name="Mahowald M."/>
            <person name="Liep D."/>
            <person name="Gordon J."/>
        </authorList>
    </citation>
    <scope>NUCLEOTIDE SEQUENCE [LARGE SCALE GENOMIC DNA]</scope>
    <source>
        <strain evidence="7">ATCC BAA-613 / DSM 15670 / CCUG 46953 / JCM 12243 / WAL 16351</strain>
    </source>
</reference>
<dbReference type="EMBL" id="ABCC02000044">
    <property type="protein sequence ID" value="EDP13954.1"/>
    <property type="molecule type" value="Genomic_DNA"/>
</dbReference>
<name>A8S126_ENTBW</name>
<proteinExistence type="inferred from homology"/>
<dbReference type="Gene3D" id="3.40.190.170">
    <property type="entry name" value="Bacterial extracellular solute-binding protein, family 7"/>
    <property type="match status" value="1"/>
</dbReference>
<dbReference type="PIRSF" id="PIRSF006470">
    <property type="entry name" value="DctB"/>
    <property type="match status" value="1"/>
</dbReference>
<feature type="chain" id="PRO_5039667143" description="TRAP transporter substrate-binding protein" evidence="5">
    <location>
        <begin position="17"/>
        <end position="354"/>
    </location>
</feature>
<dbReference type="InterPro" id="IPR004682">
    <property type="entry name" value="TRAP_DctP"/>
</dbReference>
<feature type="signal peptide" evidence="5">
    <location>
        <begin position="1"/>
        <end position="16"/>
    </location>
</feature>
<dbReference type="GO" id="GO:0030288">
    <property type="term" value="C:outer membrane-bounded periplasmic space"/>
    <property type="evidence" value="ECO:0007669"/>
    <property type="project" value="InterPro"/>
</dbReference>
<evidence type="ECO:0000256" key="2">
    <source>
        <dbReference type="ARBA" id="ARBA00022448"/>
    </source>
</evidence>
<dbReference type="Pfam" id="PF03480">
    <property type="entry name" value="DctP"/>
    <property type="match status" value="1"/>
</dbReference>
<evidence type="ECO:0000256" key="3">
    <source>
        <dbReference type="ARBA" id="ARBA00022729"/>
    </source>
</evidence>
<organism evidence="6 7">
    <name type="scientific">Enterocloster bolteae (strain ATCC BAA-613 / DSM 15670 / CCUG 46953 / JCM 12243 / WAL 16351)</name>
    <name type="common">Clostridium bolteae</name>
    <dbReference type="NCBI Taxonomy" id="411902"/>
    <lineage>
        <taxon>Bacteria</taxon>
        <taxon>Bacillati</taxon>
        <taxon>Bacillota</taxon>
        <taxon>Clostridia</taxon>
        <taxon>Lachnospirales</taxon>
        <taxon>Lachnospiraceae</taxon>
        <taxon>Enterocloster</taxon>
    </lineage>
</organism>
<feature type="region of interest" description="Disordered" evidence="4">
    <location>
        <begin position="21"/>
        <end position="45"/>
    </location>
</feature>
<evidence type="ECO:0000313" key="6">
    <source>
        <dbReference type="EMBL" id="EDP13954.1"/>
    </source>
</evidence>
<evidence type="ECO:0008006" key="8">
    <source>
        <dbReference type="Google" id="ProtNLM"/>
    </source>
</evidence>
<evidence type="ECO:0000256" key="4">
    <source>
        <dbReference type="SAM" id="MobiDB-lite"/>
    </source>
</evidence>
<reference evidence="6 7" key="1">
    <citation type="submission" date="2007-08" db="EMBL/GenBank/DDBJ databases">
        <authorList>
            <person name="Fulton L."/>
            <person name="Clifton S."/>
            <person name="Fulton B."/>
            <person name="Xu J."/>
            <person name="Minx P."/>
            <person name="Pepin K.H."/>
            <person name="Johnson M."/>
            <person name="Thiruvilangam P."/>
            <person name="Bhonagiri V."/>
            <person name="Nash W.E."/>
            <person name="Mardis E.R."/>
            <person name="Wilson R.K."/>
        </authorList>
    </citation>
    <scope>NUCLEOTIDE SEQUENCE [LARGE SCALE GENOMIC DNA]</scope>
    <source>
        <strain evidence="7">ATCC BAA-613 / DSM 15670 / CCUG 46953 / JCM 12243 / WAL 16351</strain>
    </source>
</reference>
<evidence type="ECO:0000256" key="5">
    <source>
        <dbReference type="SAM" id="SignalP"/>
    </source>
</evidence>
<dbReference type="NCBIfam" id="NF037995">
    <property type="entry name" value="TRAP_S1"/>
    <property type="match status" value="1"/>
</dbReference>
<dbReference type="CDD" id="cd13603">
    <property type="entry name" value="PBP2_TRAP_Siap_TeaA_like"/>
    <property type="match status" value="1"/>
</dbReference>
<dbReference type="AlphaFoldDB" id="A8S126"/>
<dbReference type="InterPro" id="IPR018389">
    <property type="entry name" value="DctP_fam"/>
</dbReference>
<dbReference type="PANTHER" id="PTHR33376">
    <property type="match status" value="1"/>
</dbReference>
<comment type="similarity">
    <text evidence="1">Belongs to the bacterial solute-binding protein 7 family.</text>
</comment>
<dbReference type="InterPro" id="IPR038404">
    <property type="entry name" value="TRAP_DctP_sf"/>
</dbReference>
<evidence type="ECO:0000313" key="7">
    <source>
        <dbReference type="Proteomes" id="UP000005396"/>
    </source>
</evidence>
<dbReference type="Proteomes" id="UP000005396">
    <property type="component" value="Unassembled WGS sequence"/>
</dbReference>
<gene>
    <name evidence="6" type="ORF">CLOBOL_05835</name>
</gene>
<dbReference type="eggNOG" id="COG1638">
    <property type="taxonomic scope" value="Bacteria"/>
</dbReference>
<sequence length="354" mass="39000">MIMAATAVAISFSLCACGGSQTSTSAGTETQKSEKNEKTETKAETAEKLVIQVGHTEADSEDSVHHKMCTLFKQYVAELSDGSIDIEIIPSASLGGERDMVEGMQLGTIEMASTANMVISNFDPAFSILDLPYVYNDYESAYAVLESDELQQLMDKFAEESGVRILAYGQGGFRDVISNKAVISLNDFSGMKIRVPESDIYLSTFKAMNANPTPLAFNDVFTSLQQGTIDGFEIVPAVVLANGYYEVCSHVSLTRHLYSPNPLMISESLWSSLTEEQQKVIQEAADKAAGEQRKWEEDQEQNVFDQLREKGMTIDEDVDVEAMKKACADAGIYDTYRDTIGADFYDKVMNLIQK</sequence>
<dbReference type="PANTHER" id="PTHR33376:SF7">
    <property type="entry name" value="C4-DICARBOXYLATE-BINDING PROTEIN DCTB"/>
    <property type="match status" value="1"/>
</dbReference>
<evidence type="ECO:0000256" key="1">
    <source>
        <dbReference type="ARBA" id="ARBA00009023"/>
    </source>
</evidence>
<keyword evidence="2" id="KW-0813">Transport</keyword>
<dbReference type="NCBIfam" id="TIGR00787">
    <property type="entry name" value="dctP"/>
    <property type="match status" value="1"/>
</dbReference>
<keyword evidence="3 5" id="KW-0732">Signal</keyword>
<comment type="caution">
    <text evidence="6">The sequence shown here is derived from an EMBL/GenBank/DDBJ whole genome shotgun (WGS) entry which is preliminary data.</text>
</comment>